<accession>A0ABY6SIC9</accession>
<proteinExistence type="predicted"/>
<evidence type="ECO:0000313" key="1">
    <source>
        <dbReference type="EMBL" id="VBB84763.1"/>
    </source>
</evidence>
<protein>
    <submittedName>
        <fullName evidence="1">Uncharacterized protein</fullName>
    </submittedName>
</protein>
<reference evidence="1" key="1">
    <citation type="submission" date="2018-02" db="EMBL/GenBank/DDBJ databases">
        <authorList>
            <person name="Silar P."/>
        </authorList>
    </citation>
    <scope>NUCLEOTIDE SEQUENCE [LARGE SCALE GENOMIC DNA]</scope>
    <source>
        <strain evidence="1">T</strain>
    </source>
</reference>
<keyword evidence="2" id="KW-1185">Reference proteome</keyword>
<name>A0ABY6SIC9_PODCO</name>
<organism evidence="1 2">
    <name type="scientific">Podospora comata</name>
    <dbReference type="NCBI Taxonomy" id="48703"/>
    <lineage>
        <taxon>Eukaryota</taxon>
        <taxon>Fungi</taxon>
        <taxon>Dikarya</taxon>
        <taxon>Ascomycota</taxon>
        <taxon>Pezizomycotina</taxon>
        <taxon>Sordariomycetes</taxon>
        <taxon>Sordariomycetidae</taxon>
        <taxon>Sordariales</taxon>
        <taxon>Podosporaceae</taxon>
        <taxon>Podospora</taxon>
    </lineage>
</organism>
<sequence length="30" mass="3484">MDCGLPGLPELIDSNRSESLERGRLWRVQR</sequence>
<evidence type="ECO:0000313" key="2">
    <source>
        <dbReference type="Proteomes" id="UP000280685"/>
    </source>
</evidence>
<gene>
    <name evidence="1" type="ORF">PODCO_610130</name>
</gene>
<dbReference type="Proteomes" id="UP000280685">
    <property type="component" value="Chromosome 6"/>
</dbReference>
<dbReference type="EMBL" id="LR026969">
    <property type="protein sequence ID" value="VBB84763.1"/>
    <property type="molecule type" value="Genomic_DNA"/>
</dbReference>